<feature type="domain" description="Fe2OG dioxygenase" evidence="16">
    <location>
        <begin position="555"/>
        <end position="669"/>
    </location>
</feature>
<dbReference type="AlphaFoldDB" id="A0A8C4TGZ8"/>
<dbReference type="Proteomes" id="UP000694620">
    <property type="component" value="Chromosome 9"/>
</dbReference>
<dbReference type="GeneTree" id="ENSGT00940000159164"/>
<evidence type="ECO:0000256" key="12">
    <source>
        <dbReference type="ARBA" id="ARBA00023002"/>
    </source>
</evidence>
<evidence type="ECO:0000313" key="18">
    <source>
        <dbReference type="Proteomes" id="UP000694620"/>
    </source>
</evidence>
<dbReference type="GO" id="GO:0032963">
    <property type="term" value="P:collagen metabolic process"/>
    <property type="evidence" value="ECO:0007669"/>
    <property type="project" value="InterPro"/>
</dbReference>
<dbReference type="InterPro" id="IPR011990">
    <property type="entry name" value="TPR-like_helical_dom_sf"/>
</dbReference>
<evidence type="ECO:0000256" key="9">
    <source>
        <dbReference type="ARBA" id="ARBA00022824"/>
    </source>
</evidence>
<keyword evidence="9" id="KW-0256">Endoplasmic reticulum</keyword>
<dbReference type="GO" id="GO:0031418">
    <property type="term" value="F:L-ascorbic acid binding"/>
    <property type="evidence" value="ECO:0007669"/>
    <property type="project" value="UniProtKB-KW"/>
</dbReference>
<reference evidence="17" key="3">
    <citation type="submission" date="2025-09" db="UniProtKB">
        <authorList>
            <consortium name="Ensembl"/>
        </authorList>
    </citation>
    <scope>IDENTIFICATION</scope>
</reference>
<dbReference type="GO" id="GO:0005783">
    <property type="term" value="C:endoplasmic reticulum"/>
    <property type="evidence" value="ECO:0007669"/>
    <property type="project" value="TreeGrafter"/>
</dbReference>
<feature type="region of interest" description="Disordered" evidence="15">
    <location>
        <begin position="674"/>
        <end position="723"/>
    </location>
</feature>
<evidence type="ECO:0000256" key="15">
    <source>
        <dbReference type="SAM" id="MobiDB-lite"/>
    </source>
</evidence>
<dbReference type="SUPFAM" id="SSF48452">
    <property type="entry name" value="TPR-like"/>
    <property type="match status" value="1"/>
</dbReference>
<protein>
    <recommendedName>
        <fullName evidence="4">procollagen-proline 3-dioxygenase</fullName>
        <ecNumber evidence="4">1.14.11.7</ecNumber>
    </recommendedName>
</protein>
<evidence type="ECO:0000256" key="3">
    <source>
        <dbReference type="ARBA" id="ARBA00006487"/>
    </source>
</evidence>
<keyword evidence="7" id="KW-0677">Repeat</keyword>
<keyword evidence="10" id="KW-0847">Vitamin C</keyword>
<dbReference type="SMART" id="SM00702">
    <property type="entry name" value="P4Hc"/>
    <property type="match status" value="1"/>
</dbReference>
<evidence type="ECO:0000256" key="2">
    <source>
        <dbReference type="ARBA" id="ARBA00001962"/>
    </source>
</evidence>
<evidence type="ECO:0000256" key="8">
    <source>
        <dbReference type="ARBA" id="ARBA00022803"/>
    </source>
</evidence>
<dbReference type="Ensembl" id="ENSECRT00000029821.1">
    <property type="protein sequence ID" value="ENSECRP00000029205.1"/>
    <property type="gene ID" value="ENSECRG00000019796.1"/>
</dbReference>
<proteinExistence type="inferred from homology"/>
<evidence type="ECO:0000256" key="10">
    <source>
        <dbReference type="ARBA" id="ARBA00022896"/>
    </source>
</evidence>
<dbReference type="InterPro" id="IPR005123">
    <property type="entry name" value="Oxoglu/Fe-dep_dioxygenase_dom"/>
</dbReference>
<dbReference type="PROSITE" id="PS51471">
    <property type="entry name" value="FE2OG_OXY"/>
    <property type="match status" value="1"/>
</dbReference>
<dbReference type="InterPro" id="IPR044862">
    <property type="entry name" value="Pro_4_hyd_alph_FE2OG_OXY"/>
</dbReference>
<evidence type="ECO:0000256" key="7">
    <source>
        <dbReference type="ARBA" id="ARBA00022737"/>
    </source>
</evidence>
<dbReference type="Gene3D" id="2.60.120.620">
    <property type="entry name" value="q2cbj1_9rhob like domain"/>
    <property type="match status" value="1"/>
</dbReference>
<keyword evidence="6" id="KW-0732">Signal</keyword>
<dbReference type="InterPro" id="IPR039575">
    <property type="entry name" value="P3H"/>
</dbReference>
<feature type="compositionally biased region" description="Basic and acidic residues" evidence="15">
    <location>
        <begin position="712"/>
        <end position="723"/>
    </location>
</feature>
<organism evidence="17 18">
    <name type="scientific">Erpetoichthys calabaricus</name>
    <name type="common">Rope fish</name>
    <name type="synonym">Calamoichthys calabaricus</name>
    <dbReference type="NCBI Taxonomy" id="27687"/>
    <lineage>
        <taxon>Eukaryota</taxon>
        <taxon>Metazoa</taxon>
        <taxon>Chordata</taxon>
        <taxon>Craniata</taxon>
        <taxon>Vertebrata</taxon>
        <taxon>Euteleostomi</taxon>
        <taxon>Actinopterygii</taxon>
        <taxon>Polypteriformes</taxon>
        <taxon>Polypteridae</taxon>
        <taxon>Erpetoichthys</taxon>
    </lineage>
</organism>
<dbReference type="InterPro" id="IPR056585">
    <property type="entry name" value="Leprecan_dom"/>
</dbReference>
<comment type="cofactor">
    <cofactor evidence="1">
        <name>L-ascorbate</name>
        <dbReference type="ChEBI" id="CHEBI:38290"/>
    </cofactor>
</comment>
<sequence>MATSLADVASVFSVFLFHPPAGLLLQFSLAWLVSAGSHMHSSAALLQSYDSLYHDGVRAYFKKDWEKVVTLLEWALQTQDDVSQARLGCHSGCRLDEIARDAEPLVSDLNFFQAVLRRGECLSFCERSRLEPAARAPVSEDVQSDFNKRVPYNFLQVAYYKLKKFDKAVSAAHTFFVSNPNHIEMKMNIRSYRKIKGLSEEAFVDREAQGHWLAYDSAILCEEKNDFVGAMQHWEKCVNESLAALNQCRATCEGPYQYGEDEDYLNDLRDLYQKTAAHFLQVLSCRQGCALQVATKPGRLSAYEDFLPSLFRRLYYSAQAAGLLNQAVQAAKTLQLFYPDDKEINESLQQYLQSEGKDDERTVIAREDVQAFVQQSLEEKRLLFFGVENLGFPSFKDPDPWTPESVVPESLREAWRADQAPYGNESEGHTKEEESVFIEGGSIPLQGVVVAQSSEYLNGSNRVVLDGLLNNEECRTLLQLANIAAAAGDGYRGRRSPHTPHENFQGLTLLRAARLSLDGAINQSDIQLYLNATDRVRRLLQSYFNSPTPLYFSFSHLVCRTAITGQQEGRIDLSHPVHADNCLLDAESQECWKEPPAYIHRDLSAILYLNNDFEGGNLIFTARDGKTVTAEVSPHCGRLVAFTSGSQNPHGVRAVTSGQRCAVALWFTLDESRSDEERKEAEQLINELPEEEDSNEKQVPEPPQALGRTVRGRSETKGTRDEL</sequence>
<name>A0A8C4TGZ8_ERPCA</name>
<dbReference type="EC" id="1.14.11.7" evidence="4"/>
<keyword evidence="18" id="KW-1185">Reference proteome</keyword>
<evidence type="ECO:0000256" key="4">
    <source>
        <dbReference type="ARBA" id="ARBA00012262"/>
    </source>
</evidence>
<dbReference type="InterPro" id="IPR006620">
    <property type="entry name" value="Pro_4_hyd_alph"/>
</dbReference>
<evidence type="ECO:0000313" key="17">
    <source>
        <dbReference type="Ensembl" id="ENSECRP00000029205.1"/>
    </source>
</evidence>
<evidence type="ECO:0000256" key="14">
    <source>
        <dbReference type="ARBA" id="ARBA00023180"/>
    </source>
</evidence>
<dbReference type="Pfam" id="PF23557">
    <property type="entry name" value="TPR_leprecan"/>
    <property type="match status" value="1"/>
</dbReference>
<evidence type="ECO:0000256" key="13">
    <source>
        <dbReference type="ARBA" id="ARBA00023004"/>
    </source>
</evidence>
<dbReference type="PANTHER" id="PTHR14049">
    <property type="entry name" value="LEPRECAN 1"/>
    <property type="match status" value="1"/>
</dbReference>
<reference evidence="17" key="1">
    <citation type="submission" date="2021-06" db="EMBL/GenBank/DDBJ databases">
        <authorList>
            <consortium name="Wellcome Sanger Institute Data Sharing"/>
        </authorList>
    </citation>
    <scope>NUCLEOTIDE SEQUENCE [LARGE SCALE GENOMIC DNA]</scope>
</reference>
<evidence type="ECO:0000256" key="6">
    <source>
        <dbReference type="ARBA" id="ARBA00022729"/>
    </source>
</evidence>
<dbReference type="PANTHER" id="PTHR14049:SF15">
    <property type="entry name" value="PROCOLLAGEN-PROLINE 3-DIOXYGENASE"/>
    <property type="match status" value="1"/>
</dbReference>
<reference evidence="17" key="2">
    <citation type="submission" date="2025-08" db="UniProtKB">
        <authorList>
            <consortium name="Ensembl"/>
        </authorList>
    </citation>
    <scope>IDENTIFICATION</scope>
</reference>
<keyword evidence="11" id="KW-0223">Dioxygenase</keyword>
<dbReference type="FunFam" id="2.60.120.620:FF:000003">
    <property type="entry name" value="Prolyl 3-hydroxylase 2"/>
    <property type="match status" value="1"/>
</dbReference>
<keyword evidence="5" id="KW-0479">Metal-binding</keyword>
<gene>
    <name evidence="17" type="primary">P3H3</name>
</gene>
<evidence type="ECO:0000256" key="5">
    <source>
        <dbReference type="ARBA" id="ARBA00022723"/>
    </source>
</evidence>
<dbReference type="GO" id="GO:0005506">
    <property type="term" value="F:iron ion binding"/>
    <property type="evidence" value="ECO:0007669"/>
    <property type="project" value="InterPro"/>
</dbReference>
<comment type="cofactor">
    <cofactor evidence="2">
        <name>Fe cation</name>
        <dbReference type="ChEBI" id="CHEBI:24875"/>
    </cofactor>
</comment>
<keyword evidence="13" id="KW-0408">Iron</keyword>
<evidence type="ECO:0000256" key="11">
    <source>
        <dbReference type="ARBA" id="ARBA00022964"/>
    </source>
</evidence>
<keyword evidence="14" id="KW-0325">Glycoprotein</keyword>
<comment type="similarity">
    <text evidence="3">Belongs to the leprecan family.</text>
</comment>
<dbReference type="Pfam" id="PF13640">
    <property type="entry name" value="2OG-FeII_Oxy_3"/>
    <property type="match status" value="1"/>
</dbReference>
<accession>A0A8C4TGZ8</accession>
<evidence type="ECO:0000256" key="1">
    <source>
        <dbReference type="ARBA" id="ARBA00001961"/>
    </source>
</evidence>
<dbReference type="Gene3D" id="1.25.40.10">
    <property type="entry name" value="Tetratricopeptide repeat domain"/>
    <property type="match status" value="1"/>
</dbReference>
<dbReference type="GO" id="GO:0019797">
    <property type="term" value="F:procollagen-proline 3-dioxygenase activity"/>
    <property type="evidence" value="ECO:0007669"/>
    <property type="project" value="UniProtKB-EC"/>
</dbReference>
<keyword evidence="12" id="KW-0560">Oxidoreductase</keyword>
<keyword evidence="8" id="KW-0802">TPR repeat</keyword>
<evidence type="ECO:0000259" key="16">
    <source>
        <dbReference type="PROSITE" id="PS51471"/>
    </source>
</evidence>